<evidence type="ECO:0000313" key="2">
    <source>
        <dbReference type="EMBL" id="MDR7084961.1"/>
    </source>
</evidence>
<name>A0ABU1UID4_9MICC</name>
<proteinExistence type="predicted"/>
<feature type="domain" description="DUF3846" evidence="1">
    <location>
        <begin position="10"/>
        <end position="93"/>
    </location>
</feature>
<comment type="caution">
    <text evidence="2">The sequence shown here is derived from an EMBL/GenBank/DDBJ whole genome shotgun (WGS) entry which is preliminary data.</text>
</comment>
<protein>
    <recommendedName>
        <fullName evidence="1">DUF3846 domain-containing protein</fullName>
    </recommendedName>
</protein>
<gene>
    <name evidence="2" type="ORF">J2X01_004281</name>
</gene>
<evidence type="ECO:0000259" key="1">
    <source>
        <dbReference type="Pfam" id="PF12957"/>
    </source>
</evidence>
<organism evidence="2 3">
    <name type="scientific">Arthrobacter ginsengisoli</name>
    <dbReference type="NCBI Taxonomy" id="1356565"/>
    <lineage>
        <taxon>Bacteria</taxon>
        <taxon>Bacillati</taxon>
        <taxon>Actinomycetota</taxon>
        <taxon>Actinomycetes</taxon>
        <taxon>Micrococcales</taxon>
        <taxon>Micrococcaceae</taxon>
        <taxon>Arthrobacter</taxon>
    </lineage>
</organism>
<accession>A0ABU1UID4</accession>
<dbReference type="Pfam" id="PF12957">
    <property type="entry name" value="DUF3846"/>
    <property type="match status" value="1"/>
</dbReference>
<keyword evidence="3" id="KW-1185">Reference proteome</keyword>
<dbReference type="RefSeq" id="WP_310062194.1">
    <property type="nucleotide sequence ID" value="NZ_JAVDVQ010000038.1"/>
</dbReference>
<dbReference type="EMBL" id="JAVDVQ010000038">
    <property type="protein sequence ID" value="MDR7084961.1"/>
    <property type="molecule type" value="Genomic_DNA"/>
</dbReference>
<reference evidence="2 3" key="1">
    <citation type="submission" date="2023-07" db="EMBL/GenBank/DDBJ databases">
        <title>Sorghum-associated microbial communities from plants grown in Nebraska, USA.</title>
        <authorList>
            <person name="Schachtman D."/>
        </authorList>
    </citation>
    <scope>NUCLEOTIDE SEQUENCE [LARGE SCALE GENOMIC DNA]</scope>
    <source>
        <strain evidence="2 3">BE167</strain>
    </source>
</reference>
<evidence type="ECO:0000313" key="3">
    <source>
        <dbReference type="Proteomes" id="UP001252243"/>
    </source>
</evidence>
<sequence>MRTTCTALIVPARLSQPVRVETIDPTLGELQNLVEGNVEAITGSDWHVYLNDEGNVINLPGNGRAEVLIREAGVYLEDTFNGTAVFLGHGRHSARADAPGHLIRLAERLFDTALAA</sequence>
<dbReference type="InterPro" id="IPR024559">
    <property type="entry name" value="DUF3846"/>
</dbReference>
<dbReference type="Proteomes" id="UP001252243">
    <property type="component" value="Unassembled WGS sequence"/>
</dbReference>